<dbReference type="Pfam" id="PF03567">
    <property type="entry name" value="Sulfotransfer_2"/>
    <property type="match status" value="1"/>
</dbReference>
<proteinExistence type="predicted"/>
<dbReference type="EMBL" id="FWYF01000001">
    <property type="protein sequence ID" value="SMD31888.1"/>
    <property type="molecule type" value="Genomic_DNA"/>
</dbReference>
<dbReference type="GO" id="GO:0008146">
    <property type="term" value="F:sulfotransferase activity"/>
    <property type="evidence" value="ECO:0007669"/>
    <property type="project" value="InterPro"/>
</dbReference>
<dbReference type="RefSeq" id="WP_084370581.1">
    <property type="nucleotide sequence ID" value="NZ_FWYF01000001.1"/>
</dbReference>
<dbReference type="OrthoDB" id="1419077at2"/>
<dbReference type="AlphaFoldDB" id="A0A1W2G6B4"/>
<keyword evidence="2" id="KW-1185">Reference proteome</keyword>
<evidence type="ECO:0000313" key="2">
    <source>
        <dbReference type="Proteomes" id="UP000192472"/>
    </source>
</evidence>
<organism evidence="1 2">
    <name type="scientific">Reichenbachiella faecimaris</name>
    <dbReference type="NCBI Taxonomy" id="692418"/>
    <lineage>
        <taxon>Bacteria</taxon>
        <taxon>Pseudomonadati</taxon>
        <taxon>Bacteroidota</taxon>
        <taxon>Cytophagia</taxon>
        <taxon>Cytophagales</taxon>
        <taxon>Reichenbachiellaceae</taxon>
        <taxon>Reichenbachiella</taxon>
    </lineage>
</organism>
<sequence length="256" mass="30580">MKQWVLFFFVLIKHGKLFQPLLYPENEIDPDQAKWKTIMLKTPIVCQIASLFGLYRLNKQWPHYVYHWPEKKLAYIWICKTGSTSILAAMLQAHYPEWDVASMSVTEIHQKAKANMKPYVEDGFEVFTIVRDPYDRMVSCFKDKVWNRNQQSYFHSLYFGLFSNQTSFEKFVHLIKKIPDSIKEIHFLPQYISLQNVGRVKIFKVEEIEEKAVPYLMSYQIEWTNQRLNKSQTINVSDQSNIVAEIFSEDYERFDY</sequence>
<dbReference type="InterPro" id="IPR005331">
    <property type="entry name" value="Sulfotransferase"/>
</dbReference>
<gene>
    <name evidence="1" type="ORF">SAMN04488029_0226</name>
</gene>
<name>A0A1W2G6B4_REIFA</name>
<dbReference type="STRING" id="692418.SAMN04488029_0226"/>
<keyword evidence="1" id="KW-0808">Transferase</keyword>
<accession>A0A1W2G6B4</accession>
<dbReference type="Proteomes" id="UP000192472">
    <property type="component" value="Unassembled WGS sequence"/>
</dbReference>
<reference evidence="1 2" key="1">
    <citation type="submission" date="2017-04" db="EMBL/GenBank/DDBJ databases">
        <authorList>
            <person name="Afonso C.L."/>
            <person name="Miller P.J."/>
            <person name="Scott M.A."/>
            <person name="Spackman E."/>
            <person name="Goraichik I."/>
            <person name="Dimitrov K.M."/>
            <person name="Suarez D.L."/>
            <person name="Swayne D.E."/>
        </authorList>
    </citation>
    <scope>NUCLEOTIDE SEQUENCE [LARGE SCALE GENOMIC DNA]</scope>
    <source>
        <strain evidence="1 2">DSM 26133</strain>
    </source>
</reference>
<protein>
    <submittedName>
        <fullName evidence="1">Sulfotransferase family protein</fullName>
    </submittedName>
</protein>
<dbReference type="GO" id="GO:0016020">
    <property type="term" value="C:membrane"/>
    <property type="evidence" value="ECO:0007669"/>
    <property type="project" value="InterPro"/>
</dbReference>
<evidence type="ECO:0000313" key="1">
    <source>
        <dbReference type="EMBL" id="SMD31888.1"/>
    </source>
</evidence>